<dbReference type="PRINTS" id="PR01415">
    <property type="entry name" value="ANKYRIN"/>
</dbReference>
<dbReference type="InterPro" id="IPR050889">
    <property type="entry name" value="Dendritic_Spine_Reg/Scaffold"/>
</dbReference>
<sequence length="297" mass="32356">MNGLSMKSLAFNVLTTPYEESGLSCLQSACIEGDVDTVNAILNYSPEKLDSAIALSIKIGRNSSEFGGNSISTVLGQKDSEKHGQIKKIVQEIIKHFQSQSLLHLAAKKGQVEHLRRLLDIGEHVNSVPPESPPDLSGETPLMSAARCNEEDAVEFLVERGASLELRDAGGFTPFHHAVMGGKMKNMLRLIEFGADIWKENEELYSAVHLAAQYGHTEAVRLLLERGADVNKVNYHNSTPLSLAAQNGHLETIRFLLKKGGNPNRGSVGDMLPLHHAVEGNHIDAVKCLLQESGGMY</sequence>
<evidence type="ECO:0000313" key="5">
    <source>
        <dbReference type="Proteomes" id="UP001163046"/>
    </source>
</evidence>
<dbReference type="Pfam" id="PF12796">
    <property type="entry name" value="Ank_2"/>
    <property type="match status" value="1"/>
</dbReference>
<evidence type="ECO:0000256" key="3">
    <source>
        <dbReference type="PROSITE-ProRule" id="PRU00023"/>
    </source>
</evidence>
<dbReference type="PROSITE" id="PS50297">
    <property type="entry name" value="ANK_REP_REGION"/>
    <property type="match status" value="5"/>
</dbReference>
<dbReference type="AlphaFoldDB" id="A0A9X0A2V5"/>
<accession>A0A9X0A2V5</accession>
<dbReference type="EMBL" id="MU825401">
    <property type="protein sequence ID" value="KAJ7392436.1"/>
    <property type="molecule type" value="Genomic_DNA"/>
</dbReference>
<gene>
    <name evidence="4" type="ORF">OS493_012099</name>
</gene>
<feature type="repeat" description="ANK" evidence="3">
    <location>
        <begin position="170"/>
        <end position="202"/>
    </location>
</feature>
<dbReference type="OrthoDB" id="5986332at2759"/>
<dbReference type="Pfam" id="PF00023">
    <property type="entry name" value="Ank"/>
    <property type="match status" value="1"/>
</dbReference>
<feature type="repeat" description="ANK" evidence="3">
    <location>
        <begin position="236"/>
        <end position="268"/>
    </location>
</feature>
<dbReference type="PROSITE" id="PS50088">
    <property type="entry name" value="ANK_REPEAT"/>
    <property type="match status" value="5"/>
</dbReference>
<keyword evidence="5" id="KW-1185">Reference proteome</keyword>
<keyword evidence="1" id="KW-0677">Repeat</keyword>
<dbReference type="Pfam" id="PF13637">
    <property type="entry name" value="Ank_4"/>
    <property type="match status" value="1"/>
</dbReference>
<dbReference type="InterPro" id="IPR002110">
    <property type="entry name" value="Ankyrin_rpt"/>
</dbReference>
<dbReference type="Proteomes" id="UP001163046">
    <property type="component" value="Unassembled WGS sequence"/>
</dbReference>
<evidence type="ECO:0000313" key="4">
    <source>
        <dbReference type="EMBL" id="KAJ7392436.1"/>
    </source>
</evidence>
<proteinExistence type="predicted"/>
<organism evidence="4 5">
    <name type="scientific">Desmophyllum pertusum</name>
    <dbReference type="NCBI Taxonomy" id="174260"/>
    <lineage>
        <taxon>Eukaryota</taxon>
        <taxon>Metazoa</taxon>
        <taxon>Cnidaria</taxon>
        <taxon>Anthozoa</taxon>
        <taxon>Hexacorallia</taxon>
        <taxon>Scleractinia</taxon>
        <taxon>Caryophylliina</taxon>
        <taxon>Caryophylliidae</taxon>
        <taxon>Desmophyllum</taxon>
    </lineage>
</organism>
<dbReference type="InterPro" id="IPR036770">
    <property type="entry name" value="Ankyrin_rpt-contain_sf"/>
</dbReference>
<reference evidence="4" key="1">
    <citation type="submission" date="2023-01" db="EMBL/GenBank/DDBJ databases">
        <title>Genome assembly of the deep-sea coral Lophelia pertusa.</title>
        <authorList>
            <person name="Herrera S."/>
            <person name="Cordes E."/>
        </authorList>
    </citation>
    <scope>NUCLEOTIDE SEQUENCE</scope>
    <source>
        <strain evidence="4">USNM1676648</strain>
        <tissue evidence="4">Polyp</tissue>
    </source>
</reference>
<dbReference type="PANTHER" id="PTHR24166">
    <property type="entry name" value="ROLLING PEBBLES, ISOFORM B"/>
    <property type="match status" value="1"/>
</dbReference>
<evidence type="ECO:0000256" key="1">
    <source>
        <dbReference type="ARBA" id="ARBA00022737"/>
    </source>
</evidence>
<feature type="repeat" description="ANK" evidence="3">
    <location>
        <begin position="137"/>
        <end position="169"/>
    </location>
</feature>
<name>A0A9X0A2V5_9CNID</name>
<protein>
    <submittedName>
        <fullName evidence="4">Uncharacterized protein</fullName>
    </submittedName>
</protein>
<feature type="repeat" description="ANK" evidence="3">
    <location>
        <begin position="98"/>
        <end position="130"/>
    </location>
</feature>
<comment type="caution">
    <text evidence="4">The sequence shown here is derived from an EMBL/GenBank/DDBJ whole genome shotgun (WGS) entry which is preliminary data.</text>
</comment>
<dbReference type="SMART" id="SM00248">
    <property type="entry name" value="ANK"/>
    <property type="match status" value="7"/>
</dbReference>
<dbReference type="PANTHER" id="PTHR24166:SF48">
    <property type="entry name" value="PROTEIN VAPYRIN"/>
    <property type="match status" value="1"/>
</dbReference>
<dbReference type="Gene3D" id="1.25.40.20">
    <property type="entry name" value="Ankyrin repeat-containing domain"/>
    <property type="match status" value="1"/>
</dbReference>
<keyword evidence="2 3" id="KW-0040">ANK repeat</keyword>
<feature type="repeat" description="ANK" evidence="3">
    <location>
        <begin position="203"/>
        <end position="235"/>
    </location>
</feature>
<evidence type="ECO:0000256" key="2">
    <source>
        <dbReference type="ARBA" id="ARBA00023043"/>
    </source>
</evidence>
<dbReference type="SUPFAM" id="SSF48403">
    <property type="entry name" value="Ankyrin repeat"/>
    <property type="match status" value="1"/>
</dbReference>